<reference evidence="2 3" key="1">
    <citation type="submission" date="2013-08" db="EMBL/GenBank/DDBJ databases">
        <authorList>
            <consortium name="DOE Joint Genome Institute"/>
            <person name="Eisen J."/>
            <person name="Huntemann M."/>
            <person name="Han J."/>
            <person name="Chen A."/>
            <person name="Kyrpides N."/>
            <person name="Mavromatis K."/>
            <person name="Markowitz V."/>
            <person name="Palaniappan K."/>
            <person name="Ivanova N."/>
            <person name="Schaumberg A."/>
            <person name="Pati A."/>
            <person name="Liolios K."/>
            <person name="Nordberg H.P."/>
            <person name="Cantor M.N."/>
            <person name="Hua S.X."/>
            <person name="Woyke T."/>
        </authorList>
    </citation>
    <scope>NUCLEOTIDE SEQUENCE [LARGE SCALE GENOMIC DNA]</scope>
    <source>
        <strain evidence="2 3">DSM 2278</strain>
    </source>
</reference>
<dbReference type="InterPro" id="IPR003495">
    <property type="entry name" value="CobW/HypB/UreG_nucleotide-bd"/>
</dbReference>
<keyword evidence="3" id="KW-1185">Reference proteome</keyword>
<dbReference type="Pfam" id="PF02492">
    <property type="entry name" value="cobW"/>
    <property type="match status" value="1"/>
</dbReference>
<dbReference type="GO" id="GO:0005737">
    <property type="term" value="C:cytoplasm"/>
    <property type="evidence" value="ECO:0007669"/>
    <property type="project" value="TreeGrafter"/>
</dbReference>
<dbReference type="OrthoDB" id="359387at2157"/>
<sequence length="344" mass="37067">MNIILVSGFLGSGKTTSIIRMGNHFKSKGYSVAVLVNDIGDVGVDGQVISNNGLESKEIPRGCICCTLKYALEANISLVQAQFDPDILLIEPTGVAFPLRIKEQIEKMDFGPEVNMGPIISLIDGSKFGELMEHSGDSIIKQVKNADIVVLNKQDLLDREQVAEIMSTIKDFNPDSATFSLSMESCDGSFNSFMEKIESSFIEENANLSSNTTPIACNTACDDEFNHFNVGSYAGSYELSALLDGETASGLVLDVMQSVRSGILDINPQFLGHLKMFLHTGSVGLRVSVTSYKDQPKLEFIGSENGNAGNTFTVFAAVTDVARDNLEDIIESAVNASSSQFIAA</sequence>
<name>W9DPM2_METTI</name>
<gene>
    <name evidence="2" type="ORF">MettiDRAFT_0490</name>
</gene>
<dbReference type="InterPro" id="IPR027417">
    <property type="entry name" value="P-loop_NTPase"/>
</dbReference>
<dbReference type="RefSeq" id="WP_023844216.1">
    <property type="nucleotide sequence ID" value="NZ_AZAJ01000001.1"/>
</dbReference>
<accession>W9DPM2</accession>
<feature type="domain" description="CobW/HypB/UreG nucleotide-binding" evidence="1">
    <location>
        <begin position="3"/>
        <end position="176"/>
    </location>
</feature>
<dbReference type="EMBL" id="AZAJ01000001">
    <property type="protein sequence ID" value="ETA67080.1"/>
    <property type="molecule type" value="Genomic_DNA"/>
</dbReference>
<evidence type="ECO:0000259" key="1">
    <source>
        <dbReference type="Pfam" id="PF02492"/>
    </source>
</evidence>
<protein>
    <submittedName>
        <fullName evidence="2">Putative GTPase, G3E family</fullName>
    </submittedName>
</protein>
<evidence type="ECO:0000313" key="3">
    <source>
        <dbReference type="Proteomes" id="UP000019483"/>
    </source>
</evidence>
<evidence type="ECO:0000313" key="2">
    <source>
        <dbReference type="EMBL" id="ETA67080.1"/>
    </source>
</evidence>
<proteinExistence type="predicted"/>
<dbReference type="STRING" id="1090322.MettiDRAFT_0490"/>
<comment type="caution">
    <text evidence="2">The sequence shown here is derived from an EMBL/GenBank/DDBJ whole genome shotgun (WGS) entry which is preliminary data.</text>
</comment>
<dbReference type="PANTHER" id="PTHR13748">
    <property type="entry name" value="COBW-RELATED"/>
    <property type="match status" value="1"/>
</dbReference>
<dbReference type="Gene3D" id="3.40.50.300">
    <property type="entry name" value="P-loop containing nucleotide triphosphate hydrolases"/>
    <property type="match status" value="1"/>
</dbReference>
<dbReference type="Proteomes" id="UP000019483">
    <property type="component" value="Unassembled WGS sequence"/>
</dbReference>
<dbReference type="PANTHER" id="PTHR13748:SF62">
    <property type="entry name" value="COBW DOMAIN-CONTAINING PROTEIN"/>
    <property type="match status" value="1"/>
</dbReference>
<dbReference type="SUPFAM" id="SSF52540">
    <property type="entry name" value="P-loop containing nucleoside triphosphate hydrolases"/>
    <property type="match status" value="1"/>
</dbReference>
<dbReference type="InterPro" id="IPR051316">
    <property type="entry name" value="Zinc-reg_GTPase_activator"/>
</dbReference>
<organism evidence="2 3">
    <name type="scientific">Methanolobus tindarius DSM 2278</name>
    <dbReference type="NCBI Taxonomy" id="1090322"/>
    <lineage>
        <taxon>Archaea</taxon>
        <taxon>Methanobacteriati</taxon>
        <taxon>Methanobacteriota</taxon>
        <taxon>Stenosarchaea group</taxon>
        <taxon>Methanomicrobia</taxon>
        <taxon>Methanosarcinales</taxon>
        <taxon>Methanosarcinaceae</taxon>
        <taxon>Methanolobus</taxon>
    </lineage>
</organism>
<dbReference type="AlphaFoldDB" id="W9DPM2"/>